<protein>
    <submittedName>
        <fullName evidence="2">Uncharacterized protein</fullName>
    </submittedName>
</protein>
<keyword evidence="1" id="KW-1133">Transmembrane helix</keyword>
<dbReference type="AlphaFoldDB" id="A0A0F9UDB8"/>
<gene>
    <name evidence="2" type="ORF">LCGC14_0280000</name>
</gene>
<keyword evidence="1" id="KW-0812">Transmembrane</keyword>
<name>A0A0F9UDB8_9ZZZZ</name>
<dbReference type="EMBL" id="LAZR01000160">
    <property type="protein sequence ID" value="KKN85342.1"/>
    <property type="molecule type" value="Genomic_DNA"/>
</dbReference>
<feature type="transmembrane region" description="Helical" evidence="1">
    <location>
        <begin position="55"/>
        <end position="78"/>
    </location>
</feature>
<evidence type="ECO:0000313" key="2">
    <source>
        <dbReference type="EMBL" id="KKN85342.1"/>
    </source>
</evidence>
<keyword evidence="1" id="KW-0472">Membrane</keyword>
<comment type="caution">
    <text evidence="2">The sequence shown here is derived from an EMBL/GenBank/DDBJ whole genome shotgun (WGS) entry which is preliminary data.</text>
</comment>
<feature type="transmembrane region" description="Helical" evidence="1">
    <location>
        <begin position="12"/>
        <end position="34"/>
    </location>
</feature>
<organism evidence="2">
    <name type="scientific">marine sediment metagenome</name>
    <dbReference type="NCBI Taxonomy" id="412755"/>
    <lineage>
        <taxon>unclassified sequences</taxon>
        <taxon>metagenomes</taxon>
        <taxon>ecological metagenomes</taxon>
    </lineage>
</organism>
<reference evidence="2" key="1">
    <citation type="journal article" date="2015" name="Nature">
        <title>Complex archaea that bridge the gap between prokaryotes and eukaryotes.</title>
        <authorList>
            <person name="Spang A."/>
            <person name="Saw J.H."/>
            <person name="Jorgensen S.L."/>
            <person name="Zaremba-Niedzwiedzka K."/>
            <person name="Martijn J."/>
            <person name="Lind A.E."/>
            <person name="van Eijk R."/>
            <person name="Schleper C."/>
            <person name="Guy L."/>
            <person name="Ettema T.J."/>
        </authorList>
    </citation>
    <scope>NUCLEOTIDE SEQUENCE</scope>
</reference>
<evidence type="ECO:0000256" key="1">
    <source>
        <dbReference type="SAM" id="Phobius"/>
    </source>
</evidence>
<accession>A0A0F9UDB8</accession>
<sequence length="79" mass="8432">MENASLTIFDVLIWAGAAISFVGLVGLVWCIVRVARAKRAGLTEEEMRVVLQKVLPLNLGALLLSVIGLMMVVVGIILG</sequence>
<proteinExistence type="predicted"/>